<dbReference type="Gene3D" id="6.10.340.10">
    <property type="match status" value="1"/>
</dbReference>
<proteinExistence type="predicted"/>
<dbReference type="InterPro" id="IPR000160">
    <property type="entry name" value="GGDEF_dom"/>
</dbReference>
<dbReference type="CDD" id="cd00130">
    <property type="entry name" value="PAS"/>
    <property type="match status" value="2"/>
</dbReference>
<dbReference type="PROSITE" id="PS50112">
    <property type="entry name" value="PAS"/>
    <property type="match status" value="2"/>
</dbReference>
<dbReference type="OrthoDB" id="9813903at2"/>
<name>B3E1V8_TRIL1</name>
<keyword evidence="2" id="KW-1003">Cell membrane</keyword>
<comment type="subcellular location">
    <subcellularLocation>
        <location evidence="1">Cell membrane</location>
        <topology evidence="1">Multi-pass membrane protein</topology>
    </subcellularLocation>
</comment>
<dbReference type="NCBIfam" id="TIGR00229">
    <property type="entry name" value="sensory_box"/>
    <property type="match status" value="2"/>
</dbReference>
<evidence type="ECO:0000256" key="6">
    <source>
        <dbReference type="SAM" id="Phobius"/>
    </source>
</evidence>
<keyword evidence="5 6" id="KW-0472">Membrane</keyword>
<dbReference type="SMART" id="SM00267">
    <property type="entry name" value="GGDEF"/>
    <property type="match status" value="1"/>
</dbReference>
<dbReference type="CDD" id="cd12914">
    <property type="entry name" value="PDC1_DGC_like"/>
    <property type="match status" value="1"/>
</dbReference>
<dbReference type="RefSeq" id="WP_012469947.1">
    <property type="nucleotide sequence ID" value="NC_010814.1"/>
</dbReference>
<dbReference type="InterPro" id="IPR013767">
    <property type="entry name" value="PAS_fold"/>
</dbReference>
<feature type="domain" description="PAS" evidence="7">
    <location>
        <begin position="495"/>
        <end position="557"/>
    </location>
</feature>
<dbReference type="InterPro" id="IPR001610">
    <property type="entry name" value="PAC"/>
</dbReference>
<dbReference type="Pfam" id="PF00990">
    <property type="entry name" value="GGDEF"/>
    <property type="match status" value="1"/>
</dbReference>
<dbReference type="PANTHER" id="PTHR44757:SF2">
    <property type="entry name" value="BIOFILM ARCHITECTURE MAINTENANCE PROTEIN MBAA"/>
    <property type="match status" value="1"/>
</dbReference>
<dbReference type="SUPFAM" id="SSF158472">
    <property type="entry name" value="HAMP domain-like"/>
    <property type="match status" value="1"/>
</dbReference>
<evidence type="ECO:0000259" key="9">
    <source>
        <dbReference type="PROSITE" id="PS50885"/>
    </source>
</evidence>
<dbReference type="Pfam" id="PF00989">
    <property type="entry name" value="PAS"/>
    <property type="match status" value="1"/>
</dbReference>
<organism evidence="11 12">
    <name type="scientific">Trichlorobacter lovleyi (strain ATCC BAA-1151 / DSM 17278 / SZ)</name>
    <name type="common">Geobacter lovleyi</name>
    <dbReference type="NCBI Taxonomy" id="398767"/>
    <lineage>
        <taxon>Bacteria</taxon>
        <taxon>Pseudomonadati</taxon>
        <taxon>Thermodesulfobacteriota</taxon>
        <taxon>Desulfuromonadia</taxon>
        <taxon>Geobacterales</taxon>
        <taxon>Geobacteraceae</taxon>
        <taxon>Trichlorobacter</taxon>
    </lineage>
</organism>
<dbReference type="PROSITE" id="PS50885">
    <property type="entry name" value="HAMP"/>
    <property type="match status" value="1"/>
</dbReference>
<evidence type="ECO:0000256" key="3">
    <source>
        <dbReference type="ARBA" id="ARBA00022692"/>
    </source>
</evidence>
<accession>B3E1V8</accession>
<reference evidence="11 12" key="1">
    <citation type="submission" date="2008-05" db="EMBL/GenBank/DDBJ databases">
        <title>Complete sequence of chromosome of Geobacter lovleyi SZ.</title>
        <authorList>
            <consortium name="US DOE Joint Genome Institute"/>
            <person name="Lucas S."/>
            <person name="Copeland A."/>
            <person name="Lapidus A."/>
            <person name="Glavina del Rio T."/>
            <person name="Dalin E."/>
            <person name="Tice H."/>
            <person name="Bruce D."/>
            <person name="Goodwin L."/>
            <person name="Pitluck S."/>
            <person name="Chertkov O."/>
            <person name="Meincke L."/>
            <person name="Brettin T."/>
            <person name="Detter J.C."/>
            <person name="Han C."/>
            <person name="Tapia R."/>
            <person name="Kuske C.R."/>
            <person name="Schmutz J."/>
            <person name="Larimer F."/>
            <person name="Land M."/>
            <person name="Hauser L."/>
            <person name="Kyrpides N."/>
            <person name="Mikhailova N."/>
            <person name="Sung Y."/>
            <person name="Fletcher K.E."/>
            <person name="Ritalahti K.M."/>
            <person name="Loeffler F.E."/>
            <person name="Richardson P."/>
        </authorList>
    </citation>
    <scope>NUCLEOTIDE SEQUENCE [LARGE SCALE GENOMIC DNA]</scope>
    <source>
        <strain evidence="12">ATCC BAA-1151 / DSM 17278 / SZ</strain>
    </source>
</reference>
<feature type="domain" description="PAS" evidence="7">
    <location>
        <begin position="367"/>
        <end position="425"/>
    </location>
</feature>
<dbReference type="InterPro" id="IPR003660">
    <property type="entry name" value="HAMP_dom"/>
</dbReference>
<evidence type="ECO:0000256" key="2">
    <source>
        <dbReference type="ARBA" id="ARBA00022475"/>
    </source>
</evidence>
<feature type="domain" description="HAMP" evidence="9">
    <location>
        <begin position="310"/>
        <end position="362"/>
    </location>
</feature>
<dbReference type="CDD" id="cd18774">
    <property type="entry name" value="PDC2_HK_sensor"/>
    <property type="match status" value="1"/>
</dbReference>
<feature type="domain" description="GGDEF" evidence="10">
    <location>
        <begin position="643"/>
        <end position="771"/>
    </location>
</feature>
<dbReference type="PROSITE" id="PS50887">
    <property type="entry name" value="GGDEF"/>
    <property type="match status" value="1"/>
</dbReference>
<dbReference type="Gene3D" id="3.30.450.20">
    <property type="entry name" value="PAS domain"/>
    <property type="match status" value="3"/>
</dbReference>
<dbReference type="SUPFAM" id="SSF55073">
    <property type="entry name" value="Nucleotide cyclase"/>
    <property type="match status" value="1"/>
</dbReference>
<dbReference type="EMBL" id="CP001089">
    <property type="protein sequence ID" value="ACD95608.1"/>
    <property type="molecule type" value="Genomic_DNA"/>
</dbReference>
<evidence type="ECO:0000313" key="11">
    <source>
        <dbReference type="EMBL" id="ACD95608.1"/>
    </source>
</evidence>
<dbReference type="Pfam" id="PF00672">
    <property type="entry name" value="HAMP"/>
    <property type="match status" value="1"/>
</dbReference>
<sequence>MSRYRLSIKLKLLLAILPILAALGFLTTIFVSSYIQHSFQHDLEKQQLTLVSLMAQKLDDQFAAYQKTIISFSKSIPRHALNNPQQLEQYIDSRQGVLEFFDNNVVVFSPQGVLLAETAKRPSRTGTDFSFRDYIIQTRKNWLPVISKPFRSQLNHRPPVVMFTAPVLDKDGTPLAIVGGSINLLRPNLLGRLATTRIGSNGYFYLSDLDRTMIMHPDQNRLMKPVAAPGVNRLYDRALAGFEGAGETSNSEGVAMLTAFKRLSTVNWIMAVQVPVKEAYAAVNTARRLAWISTGCALLVLAILTIAAASHLLAPLQLLTTRVSQVDQDSEYQPIKIASNDEISELATAFNSLMYQLQARERDLRSSRELFQFIADFSHDWIFWRIPGGAMLYISPAAEEITGYSVDELMSEPTLTYTMIHPEDRGLWDQHLCQTEKSPDNQTIEYRIITKSGQVRWLRHICVSIFDDNGALLGVRGSNRDITERKLALLTLKENEERFRLIAKTAHDAIIMTDLHHRISFWNPAAELLFGADSAAVIGLPLVTFLPGLVDAVHQSETNSERGLMLEISGRHQDGHLLMVELAYSQARLSGAPVTVVVARDITARKQTEEQLRYISLHDSLTGLYNRAAFEHHLSRFDKEGPFPLAVIMADLDGLKQVNDTQGHEAGDRLLQAAAELLSLSFRTNDIVARIGGDEFALLLPGIPEEMAKNKFNRLQRQIELFTELPENPQVALSCGMIQVTGPGQLLEAVKQADQLMYQQKKARKENLSLL</sequence>
<dbReference type="GO" id="GO:0006355">
    <property type="term" value="P:regulation of DNA-templated transcription"/>
    <property type="evidence" value="ECO:0007669"/>
    <property type="project" value="InterPro"/>
</dbReference>
<dbReference type="STRING" id="398767.Glov_1892"/>
<evidence type="ECO:0000259" key="10">
    <source>
        <dbReference type="PROSITE" id="PS50887"/>
    </source>
</evidence>
<dbReference type="InterPro" id="IPR043128">
    <property type="entry name" value="Rev_trsase/Diguanyl_cyclase"/>
</dbReference>
<dbReference type="KEGG" id="glo:Glov_1892"/>
<dbReference type="CDD" id="cd01949">
    <property type="entry name" value="GGDEF"/>
    <property type="match status" value="1"/>
</dbReference>
<evidence type="ECO:0000256" key="5">
    <source>
        <dbReference type="ARBA" id="ARBA00023136"/>
    </source>
</evidence>
<dbReference type="eggNOG" id="COG3706">
    <property type="taxonomic scope" value="Bacteria"/>
</dbReference>
<feature type="domain" description="PAC" evidence="8">
    <location>
        <begin position="442"/>
        <end position="494"/>
    </location>
</feature>
<evidence type="ECO:0000313" key="12">
    <source>
        <dbReference type="Proteomes" id="UP000002420"/>
    </source>
</evidence>
<dbReference type="CDD" id="cd06225">
    <property type="entry name" value="HAMP"/>
    <property type="match status" value="1"/>
</dbReference>
<dbReference type="SMART" id="SM00091">
    <property type="entry name" value="PAS"/>
    <property type="match status" value="2"/>
</dbReference>
<dbReference type="eggNOG" id="COG2770">
    <property type="taxonomic scope" value="Bacteria"/>
</dbReference>
<dbReference type="NCBIfam" id="TIGR00254">
    <property type="entry name" value="GGDEF"/>
    <property type="match status" value="1"/>
</dbReference>
<keyword evidence="3 6" id="KW-0812">Transmembrane</keyword>
<dbReference type="PANTHER" id="PTHR44757">
    <property type="entry name" value="DIGUANYLATE CYCLASE DGCP"/>
    <property type="match status" value="1"/>
</dbReference>
<dbReference type="InterPro" id="IPR000700">
    <property type="entry name" value="PAS-assoc_C"/>
</dbReference>
<dbReference type="PROSITE" id="PS50113">
    <property type="entry name" value="PAC"/>
    <property type="match status" value="1"/>
</dbReference>
<dbReference type="GO" id="GO:0005886">
    <property type="term" value="C:plasma membrane"/>
    <property type="evidence" value="ECO:0007669"/>
    <property type="project" value="UniProtKB-SubCell"/>
</dbReference>
<evidence type="ECO:0000256" key="4">
    <source>
        <dbReference type="ARBA" id="ARBA00022989"/>
    </source>
</evidence>
<dbReference type="SUPFAM" id="SSF55785">
    <property type="entry name" value="PYP-like sensor domain (PAS domain)"/>
    <property type="match status" value="2"/>
</dbReference>
<dbReference type="InterPro" id="IPR000014">
    <property type="entry name" value="PAS"/>
</dbReference>
<gene>
    <name evidence="11" type="ordered locus">Glov_1892</name>
</gene>
<dbReference type="Proteomes" id="UP000002420">
    <property type="component" value="Chromosome"/>
</dbReference>
<dbReference type="InterPro" id="IPR013655">
    <property type="entry name" value="PAS_fold_3"/>
</dbReference>
<dbReference type="SMART" id="SM00086">
    <property type="entry name" value="PAC"/>
    <property type="match status" value="2"/>
</dbReference>
<evidence type="ECO:0000256" key="1">
    <source>
        <dbReference type="ARBA" id="ARBA00004651"/>
    </source>
</evidence>
<dbReference type="HOGENOM" id="CLU_000445_134_1_7"/>
<dbReference type="Pfam" id="PF08447">
    <property type="entry name" value="PAS_3"/>
    <property type="match status" value="1"/>
</dbReference>
<feature type="transmembrane region" description="Helical" evidence="6">
    <location>
        <begin position="12"/>
        <end position="35"/>
    </location>
</feature>
<dbReference type="InterPro" id="IPR052155">
    <property type="entry name" value="Biofilm_reg_signaling"/>
</dbReference>
<keyword evidence="4 6" id="KW-1133">Transmembrane helix</keyword>
<evidence type="ECO:0000259" key="8">
    <source>
        <dbReference type="PROSITE" id="PS50113"/>
    </source>
</evidence>
<keyword evidence="12" id="KW-1185">Reference proteome</keyword>
<dbReference type="InterPro" id="IPR033479">
    <property type="entry name" value="dCache_1"/>
</dbReference>
<dbReference type="AlphaFoldDB" id="B3E1V8"/>
<dbReference type="SMART" id="SM00304">
    <property type="entry name" value="HAMP"/>
    <property type="match status" value="1"/>
</dbReference>
<dbReference type="Gene3D" id="3.30.70.270">
    <property type="match status" value="1"/>
</dbReference>
<dbReference type="InterPro" id="IPR029787">
    <property type="entry name" value="Nucleotide_cyclase"/>
</dbReference>
<dbReference type="InterPro" id="IPR035965">
    <property type="entry name" value="PAS-like_dom_sf"/>
</dbReference>
<protein>
    <submittedName>
        <fullName evidence="11">Diguanylate cyclase with PAS/PAC sensor</fullName>
    </submittedName>
</protein>
<dbReference type="GO" id="GO:0007165">
    <property type="term" value="P:signal transduction"/>
    <property type="evidence" value="ECO:0007669"/>
    <property type="project" value="InterPro"/>
</dbReference>
<dbReference type="Pfam" id="PF02743">
    <property type="entry name" value="dCache_1"/>
    <property type="match status" value="1"/>
</dbReference>
<evidence type="ECO:0000259" key="7">
    <source>
        <dbReference type="PROSITE" id="PS50112"/>
    </source>
</evidence>